<evidence type="ECO:0008006" key="4">
    <source>
        <dbReference type="Google" id="ProtNLM"/>
    </source>
</evidence>
<protein>
    <recommendedName>
        <fullName evidence="4">Conidiation-specific protein 8</fullName>
    </recommendedName>
</protein>
<comment type="caution">
    <text evidence="2">The sequence shown here is derived from an EMBL/GenBank/DDBJ whole genome shotgun (WGS) entry which is preliminary data.</text>
</comment>
<feature type="region of interest" description="Disordered" evidence="1">
    <location>
        <begin position="1"/>
        <end position="62"/>
    </location>
</feature>
<organism evidence="2 3">
    <name type="scientific">Monilinia fructicola</name>
    <name type="common">Brown rot fungus</name>
    <name type="synonym">Ciboria fructicola</name>
    <dbReference type="NCBI Taxonomy" id="38448"/>
    <lineage>
        <taxon>Eukaryota</taxon>
        <taxon>Fungi</taxon>
        <taxon>Dikarya</taxon>
        <taxon>Ascomycota</taxon>
        <taxon>Pezizomycotina</taxon>
        <taxon>Leotiomycetes</taxon>
        <taxon>Helotiales</taxon>
        <taxon>Sclerotiniaceae</taxon>
        <taxon>Monilinia</taxon>
    </lineage>
</organism>
<accession>A0A5M9KA56</accession>
<evidence type="ECO:0000313" key="2">
    <source>
        <dbReference type="EMBL" id="KAA8577243.1"/>
    </source>
</evidence>
<keyword evidence="3" id="KW-1185">Reference proteome</keyword>
<evidence type="ECO:0000313" key="3">
    <source>
        <dbReference type="Proteomes" id="UP000322873"/>
    </source>
</evidence>
<proteinExistence type="predicted"/>
<reference evidence="2 3" key="1">
    <citation type="submission" date="2019-06" db="EMBL/GenBank/DDBJ databases">
        <title>Genome Sequence of the Brown Rot Fungal Pathogen Monilinia fructicola.</title>
        <authorList>
            <person name="De Miccolis Angelini R.M."/>
            <person name="Landi L."/>
            <person name="Abate D."/>
            <person name="Pollastro S."/>
            <person name="Romanazzi G."/>
            <person name="Faretra F."/>
        </authorList>
    </citation>
    <scope>NUCLEOTIDE SEQUENCE [LARGE SCALE GENOMIC DNA]</scope>
    <source>
        <strain evidence="2 3">Mfrc123</strain>
    </source>
</reference>
<dbReference type="EMBL" id="VICG01000001">
    <property type="protein sequence ID" value="KAA8577243.1"/>
    <property type="molecule type" value="Genomic_DNA"/>
</dbReference>
<dbReference type="AlphaFoldDB" id="A0A5M9KA56"/>
<evidence type="ECO:0000256" key="1">
    <source>
        <dbReference type="SAM" id="MobiDB-lite"/>
    </source>
</evidence>
<dbReference type="VEuPathDB" id="FungiDB:MFRU_021g00620"/>
<name>A0A5M9KA56_MONFR</name>
<sequence length="83" mass="8675">MNAQRTSAVKGGSGSTSTPANNIDGFTTQNRRGSQEGTLFSGLTNQKRSSSDAAAKARRESFADQAPKAGFVGSMWNSFVKGT</sequence>
<dbReference type="OrthoDB" id="4158609at2759"/>
<dbReference type="Proteomes" id="UP000322873">
    <property type="component" value="Unassembled WGS sequence"/>
</dbReference>
<gene>
    <name evidence="2" type="ORF">EYC84_007226</name>
</gene>
<feature type="compositionally biased region" description="Polar residues" evidence="1">
    <location>
        <begin position="15"/>
        <end position="47"/>
    </location>
</feature>